<organism evidence="2 3">
    <name type="scientific">Elstera litoralis</name>
    <dbReference type="NCBI Taxonomy" id="552518"/>
    <lineage>
        <taxon>Bacteria</taxon>
        <taxon>Pseudomonadati</taxon>
        <taxon>Pseudomonadota</taxon>
        <taxon>Alphaproteobacteria</taxon>
        <taxon>Rhodospirillales</taxon>
        <taxon>Rhodospirillaceae</taxon>
        <taxon>Elstera</taxon>
    </lineage>
</organism>
<dbReference type="SUPFAM" id="SSF143120">
    <property type="entry name" value="YefM-like"/>
    <property type="match status" value="1"/>
</dbReference>
<name>A0A0F3ITQ6_9PROT</name>
<proteinExistence type="inferred from homology"/>
<evidence type="ECO:0000313" key="2">
    <source>
        <dbReference type="EMBL" id="KJV10071.1"/>
    </source>
</evidence>
<evidence type="ECO:0008006" key="4">
    <source>
        <dbReference type="Google" id="ProtNLM"/>
    </source>
</evidence>
<accession>A0A0F3ITQ6</accession>
<dbReference type="Gene3D" id="3.40.1620.10">
    <property type="entry name" value="YefM-like domain"/>
    <property type="match status" value="1"/>
</dbReference>
<evidence type="ECO:0000256" key="1">
    <source>
        <dbReference type="ARBA" id="ARBA00009981"/>
    </source>
</evidence>
<evidence type="ECO:0000313" key="3">
    <source>
        <dbReference type="Proteomes" id="UP000033774"/>
    </source>
</evidence>
<comment type="similarity">
    <text evidence="1">Belongs to the phD/YefM antitoxin family.</text>
</comment>
<dbReference type="Proteomes" id="UP000033774">
    <property type="component" value="Unassembled WGS sequence"/>
</dbReference>
<dbReference type="OrthoDB" id="963455at2"/>
<gene>
    <name evidence="2" type="ORF">VZ95_07380</name>
</gene>
<comment type="caution">
    <text evidence="2">The sequence shown here is derived from an EMBL/GenBank/DDBJ whole genome shotgun (WGS) entry which is preliminary data.</text>
</comment>
<keyword evidence="3" id="KW-1185">Reference proteome</keyword>
<sequence length="90" mass="9870">MEPLLTLSVTEFKAHCLEYIDRLDRHEIGELVLTKRGKPVAVMKPPQTTAEALRAAYGALRGSIVIAEGVDLTEPAFEGVMDAELGILHR</sequence>
<dbReference type="EMBL" id="LAJY01000160">
    <property type="protein sequence ID" value="KJV10071.1"/>
    <property type="molecule type" value="Genomic_DNA"/>
</dbReference>
<reference evidence="2 3" key="1">
    <citation type="submission" date="2015-03" db="EMBL/GenBank/DDBJ databases">
        <title>Draft genome sequence of Elstera litoralis.</title>
        <authorList>
            <person name="Rahalkar M.C."/>
            <person name="Dhakephalkar P.K."/>
            <person name="Pore S.D."/>
            <person name="Arora P."/>
            <person name="Kapse N.G."/>
            <person name="Pandit P.S."/>
        </authorList>
    </citation>
    <scope>NUCLEOTIDE SEQUENCE [LARGE SCALE GENOMIC DNA]</scope>
    <source>
        <strain evidence="2 3">Dia-1</strain>
    </source>
</reference>
<dbReference type="AlphaFoldDB" id="A0A0F3ITQ6"/>
<dbReference type="InterPro" id="IPR036165">
    <property type="entry name" value="YefM-like_sf"/>
</dbReference>
<protein>
    <recommendedName>
        <fullName evidence="4">Antitoxin</fullName>
    </recommendedName>
</protein>
<dbReference type="RefSeq" id="WP_045775282.1">
    <property type="nucleotide sequence ID" value="NZ_LAJY01000160.1"/>
</dbReference>